<keyword evidence="1" id="KW-0812">Transmembrane</keyword>
<dbReference type="Pfam" id="PF12728">
    <property type="entry name" value="HTH_17"/>
    <property type="match status" value="1"/>
</dbReference>
<gene>
    <name evidence="3" type="ORF">COV74_06735</name>
</gene>
<dbReference type="InterPro" id="IPR041657">
    <property type="entry name" value="HTH_17"/>
</dbReference>
<organism evidence="3 4">
    <name type="scientific">Candidatus Abzuiibacterium crystallinum</name>
    <dbReference type="NCBI Taxonomy" id="1974748"/>
    <lineage>
        <taxon>Bacteria</taxon>
        <taxon>Pseudomonadati</taxon>
        <taxon>Candidatus Omnitrophota</taxon>
        <taxon>Candidatus Abzuiibacterium</taxon>
    </lineage>
</organism>
<evidence type="ECO:0000313" key="4">
    <source>
        <dbReference type="Proteomes" id="UP000230859"/>
    </source>
</evidence>
<dbReference type="Proteomes" id="UP000230859">
    <property type="component" value="Unassembled WGS sequence"/>
</dbReference>
<feature type="transmembrane region" description="Helical" evidence="1">
    <location>
        <begin position="78"/>
        <end position="99"/>
    </location>
</feature>
<feature type="domain" description="Helix-turn-helix" evidence="2">
    <location>
        <begin position="8"/>
        <end position="55"/>
    </location>
</feature>
<name>A0A2H0LNB5_9BACT</name>
<keyword evidence="1" id="KW-1133">Transmembrane helix</keyword>
<dbReference type="EMBL" id="PCVY01000058">
    <property type="protein sequence ID" value="PIQ85861.1"/>
    <property type="molecule type" value="Genomic_DNA"/>
</dbReference>
<dbReference type="AlphaFoldDB" id="A0A2H0LNB5"/>
<accession>A0A2H0LNB5</accession>
<keyword evidence="1" id="KW-0472">Membrane</keyword>
<reference evidence="3 4" key="1">
    <citation type="submission" date="2017-09" db="EMBL/GenBank/DDBJ databases">
        <title>Depth-based differentiation of microbial function through sediment-hosted aquifers and enrichment of novel symbionts in the deep terrestrial subsurface.</title>
        <authorList>
            <person name="Probst A.J."/>
            <person name="Ladd B."/>
            <person name="Jarett J.K."/>
            <person name="Geller-Mcgrath D.E."/>
            <person name="Sieber C.M."/>
            <person name="Emerson J.B."/>
            <person name="Anantharaman K."/>
            <person name="Thomas B.C."/>
            <person name="Malmstrom R."/>
            <person name="Stieglmeier M."/>
            <person name="Klingl A."/>
            <person name="Woyke T."/>
            <person name="Ryan C.M."/>
            <person name="Banfield J.F."/>
        </authorList>
    </citation>
    <scope>NUCLEOTIDE SEQUENCE [LARGE SCALE GENOMIC DNA]</scope>
    <source>
        <strain evidence="3">CG11_big_fil_rev_8_21_14_0_20_45_26</strain>
    </source>
</reference>
<evidence type="ECO:0000256" key="1">
    <source>
        <dbReference type="SAM" id="Phobius"/>
    </source>
</evidence>
<evidence type="ECO:0000259" key="2">
    <source>
        <dbReference type="Pfam" id="PF12728"/>
    </source>
</evidence>
<comment type="caution">
    <text evidence="3">The sequence shown here is derived from an EMBL/GenBank/DDBJ whole genome shotgun (WGS) entry which is preliminary data.</text>
</comment>
<evidence type="ECO:0000313" key="3">
    <source>
        <dbReference type="EMBL" id="PIQ85861.1"/>
    </source>
</evidence>
<sequence length="101" mass="11821">MKGTIVAFLTEEEVQHYLGKTPADIQKLMKRGKLTAFRVGGSYIRFKKEEVVALKSGKKFIAPEELGRSQLERFRDFWKFYSFYVITSVCLLVFIILFFQL</sequence>
<protein>
    <recommendedName>
        <fullName evidence="2">Helix-turn-helix domain-containing protein</fullName>
    </recommendedName>
</protein>
<proteinExistence type="predicted"/>